<gene>
    <name evidence="1" type="ORF">E0Y62_26640</name>
</gene>
<evidence type="ECO:0000313" key="1">
    <source>
        <dbReference type="EMBL" id="TCJ00489.1"/>
    </source>
</evidence>
<dbReference type="OrthoDB" id="184570at2"/>
<protein>
    <submittedName>
        <fullName evidence="1">Uncharacterized protein</fullName>
    </submittedName>
</protein>
<evidence type="ECO:0000313" key="2">
    <source>
        <dbReference type="Proteomes" id="UP000293846"/>
    </source>
</evidence>
<keyword evidence="2" id="KW-1185">Reference proteome</keyword>
<comment type="caution">
    <text evidence="1">The sequence shown here is derived from an EMBL/GenBank/DDBJ whole genome shotgun (WGS) entry which is preliminary data.</text>
</comment>
<dbReference type="Pfam" id="PF18780">
    <property type="entry name" value="HNH_repeat"/>
    <property type="match status" value="1"/>
</dbReference>
<feature type="non-terminal residue" evidence="1">
    <location>
        <position position="445"/>
    </location>
</feature>
<organism evidence="1 2">
    <name type="scientific">Cytobacillus praedii</name>
    <dbReference type="NCBI Taxonomy" id="1742358"/>
    <lineage>
        <taxon>Bacteria</taxon>
        <taxon>Bacillati</taxon>
        <taxon>Bacillota</taxon>
        <taxon>Bacilli</taxon>
        <taxon>Bacillales</taxon>
        <taxon>Bacillaceae</taxon>
        <taxon>Cytobacillus</taxon>
    </lineage>
</organism>
<accession>A0A4R1ARP8</accession>
<dbReference type="InterPro" id="IPR041025">
    <property type="entry name" value="HNH_repeat"/>
</dbReference>
<name>A0A4R1ARP8_9BACI</name>
<proteinExistence type="predicted"/>
<sequence>MGKRVTNIGFTKEYLINYFWDFYKKNKRYLTQTDLKSRKLELSATPFNRHWGTYTNFLKEMNVLGDNGWYICEEKYLQENYSNKPKDEIINSLMKKRNWQTVTQKANSMGLKRDKVIIYGENPFNKEDIEELFWKFYEENKRYPEAKEIDKLHGNRFLVSRNKYFGNWNSLLKEIGVISLDNTDGWYICDENVLIEKYETNPQDEIINELMVKRSWGTIKTKASELGLRRNTSITKRQYTNDYLINCLLELANDLGRTPRDNDIREIENFPSMKVYQKRFGSWNSALKIAGLRLNTEFNITKEEIINRAKDFFKTNNRSPYWNELNLSRTVYEKYWCNFPEMLEEAMLPLNKKTRIDHFKTDEELIEDYLNLYKILGRIPMANDVNNYANMASFSTYKLRLGGYEEIWKKCNIDNTEILDETTYGFICLDKNGEICKSYAEMVIT</sequence>
<dbReference type="AlphaFoldDB" id="A0A4R1ARP8"/>
<dbReference type="RefSeq" id="WP_131239567.1">
    <property type="nucleotide sequence ID" value="NZ_SJTH01000107.1"/>
</dbReference>
<dbReference type="Proteomes" id="UP000293846">
    <property type="component" value="Unassembled WGS sequence"/>
</dbReference>
<reference evidence="1 2" key="1">
    <citation type="submission" date="2019-03" db="EMBL/GenBank/DDBJ databases">
        <authorList>
            <person name="Jensen L."/>
            <person name="Storgaard J."/>
            <person name="Sulaj E."/>
            <person name="Schramm A."/>
            <person name="Marshall I.P.G."/>
        </authorList>
    </citation>
    <scope>NUCLEOTIDE SEQUENCE [LARGE SCALE GENOMIC DNA]</scope>
    <source>
        <strain evidence="1 2">2017H2G3</strain>
    </source>
</reference>
<dbReference type="EMBL" id="SJTH01000107">
    <property type="protein sequence ID" value="TCJ00489.1"/>
    <property type="molecule type" value="Genomic_DNA"/>
</dbReference>